<accession>A0A1Y0B288</accession>
<gene>
    <name evidence="1" type="ORF">AEK19_MT1309</name>
</gene>
<dbReference type="AlphaFoldDB" id="A0A1Y0B288"/>
<dbReference type="EMBL" id="KY774314">
    <property type="protein sequence ID" value="ART31510.1"/>
    <property type="molecule type" value="Genomic_DNA"/>
</dbReference>
<keyword evidence="1" id="KW-0496">Mitochondrion</keyword>
<proteinExistence type="predicted"/>
<reference evidence="1" key="1">
    <citation type="submission" date="2017-03" db="EMBL/GenBank/DDBJ databases">
        <title>The mitochondrial genome of the carnivorous plant Utricularia reniformis (Lentibulariaceae): structure, comparative analysis and evolutionary landmarks.</title>
        <authorList>
            <person name="Silva S.R."/>
            <person name="Alvarenga D.O."/>
            <person name="Michael T.P."/>
            <person name="Miranda V.F.O."/>
            <person name="Varani A.M."/>
        </authorList>
    </citation>
    <scope>NUCLEOTIDE SEQUENCE</scope>
</reference>
<sequence>MSDHIADVNRSFPFVWEPYFYSPRVAVLNWSSNANLRSSAGTRFVNQPFNGRLCPMIYVKH</sequence>
<protein>
    <submittedName>
        <fullName evidence="1">Uncharacterized protein</fullName>
    </submittedName>
</protein>
<geneLocation type="mitochondrion" evidence="1"/>
<name>A0A1Y0B288_9LAMI</name>
<organism evidence="1">
    <name type="scientific">Utricularia reniformis</name>
    <dbReference type="NCBI Taxonomy" id="192314"/>
    <lineage>
        <taxon>Eukaryota</taxon>
        <taxon>Viridiplantae</taxon>
        <taxon>Streptophyta</taxon>
        <taxon>Embryophyta</taxon>
        <taxon>Tracheophyta</taxon>
        <taxon>Spermatophyta</taxon>
        <taxon>Magnoliopsida</taxon>
        <taxon>eudicotyledons</taxon>
        <taxon>Gunneridae</taxon>
        <taxon>Pentapetalae</taxon>
        <taxon>asterids</taxon>
        <taxon>lamiids</taxon>
        <taxon>Lamiales</taxon>
        <taxon>Lentibulariaceae</taxon>
        <taxon>Utricularia</taxon>
    </lineage>
</organism>
<evidence type="ECO:0000313" key="1">
    <source>
        <dbReference type="EMBL" id="ART31510.1"/>
    </source>
</evidence>